<keyword evidence="2" id="KW-0547">Nucleotide-binding</keyword>
<dbReference type="InterPro" id="IPR027417">
    <property type="entry name" value="P-loop_NTPase"/>
</dbReference>
<reference evidence="6" key="1">
    <citation type="submission" date="2020-04" db="EMBL/GenBank/DDBJ databases">
        <authorList>
            <person name="Chiriac C."/>
            <person name="Salcher M."/>
            <person name="Ghai R."/>
            <person name="Kavagutti S V."/>
        </authorList>
    </citation>
    <scope>NUCLEOTIDE SEQUENCE</scope>
</reference>
<organism evidence="6">
    <name type="scientific">uncultured Caudovirales phage</name>
    <dbReference type="NCBI Taxonomy" id="2100421"/>
    <lineage>
        <taxon>Viruses</taxon>
        <taxon>Duplodnaviria</taxon>
        <taxon>Heunggongvirae</taxon>
        <taxon>Uroviricota</taxon>
        <taxon>Caudoviricetes</taxon>
        <taxon>Peduoviridae</taxon>
        <taxon>Maltschvirus</taxon>
        <taxon>Maltschvirus maltsch</taxon>
    </lineage>
</organism>
<dbReference type="InterPro" id="IPR006517">
    <property type="entry name" value="Phage_terminase_lsu-like_C"/>
</dbReference>
<feature type="domain" description="Terminase large subunit gp17-like C-terminal" evidence="5">
    <location>
        <begin position="269"/>
        <end position="417"/>
    </location>
</feature>
<dbReference type="InterPro" id="IPR035421">
    <property type="entry name" value="Terminase_6C"/>
</dbReference>
<protein>
    <submittedName>
        <fullName evidence="6">Archaeophage PsiM2, terminase large subunit</fullName>
    </submittedName>
</protein>
<dbReference type="NCBIfam" id="TIGR01630">
    <property type="entry name" value="psiM2_ORF9"/>
    <property type="match status" value="1"/>
</dbReference>
<evidence type="ECO:0000256" key="3">
    <source>
        <dbReference type="ARBA" id="ARBA00022840"/>
    </source>
</evidence>
<evidence type="ECO:0000259" key="5">
    <source>
        <dbReference type="Pfam" id="PF17289"/>
    </source>
</evidence>
<name>A0A6J5NC72_9CAUD</name>
<gene>
    <name evidence="6" type="ORF">UFOVP658_123</name>
</gene>
<evidence type="ECO:0000313" key="6">
    <source>
        <dbReference type="EMBL" id="CAB4156719.1"/>
    </source>
</evidence>
<dbReference type="Pfam" id="PF03237">
    <property type="entry name" value="Terminase_6N"/>
    <property type="match status" value="1"/>
</dbReference>
<keyword evidence="1" id="KW-1188">Viral release from host cell</keyword>
<keyword evidence="3" id="KW-0067">ATP-binding</keyword>
<evidence type="ECO:0000256" key="2">
    <source>
        <dbReference type="ARBA" id="ARBA00022741"/>
    </source>
</evidence>
<keyword evidence="4" id="KW-0231">Viral genome packaging</keyword>
<dbReference type="Pfam" id="PF17289">
    <property type="entry name" value="Terminase_6C"/>
    <property type="match status" value="1"/>
</dbReference>
<dbReference type="Gene3D" id="3.40.50.300">
    <property type="entry name" value="P-loop containing nucleotide triphosphate hydrolases"/>
    <property type="match status" value="1"/>
</dbReference>
<sequence>MTTDWNKVLEYLQPKLPPFCPEEPSVNQKVFLRTNSIEGLFGGAAGGGKSSALLMSALQYVDIPNYSAILFRRTFADLSLPGALMDRFKSWINLYDDVHWNNNSFVATFPSGARVSFGYLNNAGDYLRYKGSEFQFIGMDEVTEIRESDYRYLFSRLRRPSSGPLSRVPLRMRAASNPAPNWVRQRFIVEGPTTGRIFVPSKLTDNPGIDAASYRQALQALDPIERRRLEEGDWWSTSLGTLFDRTSIVILDSSEIPQITSSARAVRFWDLAATEPSHSNPNPDYTVGTLMLFDQGIAYILDVKRVRVKGEKVEQLIAQTAYEDGHGVPIRMEQEPGSSGKALADQYARYVVPGYDFGAIKASGDKVTRARPLAAASANGNLRVVRGPWLTDWLDEFSSFPEATDHDDQVDSAVGAFTHLAGLGLPQRRPISILI</sequence>
<dbReference type="EMBL" id="LR796639">
    <property type="protein sequence ID" value="CAB4156719.1"/>
    <property type="molecule type" value="Genomic_DNA"/>
</dbReference>
<accession>A0A6J5NC72</accession>
<proteinExistence type="predicted"/>
<dbReference type="GO" id="GO:0005524">
    <property type="term" value="F:ATP binding"/>
    <property type="evidence" value="ECO:0007669"/>
    <property type="project" value="UniProtKB-KW"/>
</dbReference>
<evidence type="ECO:0000256" key="1">
    <source>
        <dbReference type="ARBA" id="ARBA00022612"/>
    </source>
</evidence>
<evidence type="ECO:0000256" key="4">
    <source>
        <dbReference type="ARBA" id="ARBA00023219"/>
    </source>
</evidence>